<keyword evidence="1" id="KW-0378">Hydrolase</keyword>
<keyword evidence="1" id="KW-0547">Nucleotide-binding</keyword>
<evidence type="ECO:0000313" key="2">
    <source>
        <dbReference type="Proteomes" id="UP000204225"/>
    </source>
</evidence>
<reference evidence="1 2" key="1">
    <citation type="journal article" date="2013" name="Proc. Natl. Acad. Sci. U.S.A.">
        <title>Genome of Phaeocystis globosa virus PgV-16T highlights the common ancestry of the largest known DNA viruses infecting eukaryotes.</title>
        <authorList>
            <person name="Santini S."/>
            <person name="Jeudy S."/>
            <person name="Bartoli J."/>
            <person name="Poirot O."/>
            <person name="Lescot M."/>
            <person name="Abergel C."/>
            <person name="Barbe V."/>
            <person name="Wommack K.E."/>
            <person name="Noordeloos A.A."/>
            <person name="Brussaard C.P."/>
            <person name="Claverie J.M."/>
        </authorList>
    </citation>
    <scope>NUCLEOTIDE SEQUENCE [LARGE SCALE GENOMIC DNA]</scope>
    <source>
        <strain evidence="1 2">16T</strain>
    </source>
</reference>
<proteinExistence type="predicted"/>
<gene>
    <name evidence="1" type="ORF">PGCG_00200</name>
</gene>
<keyword evidence="1" id="KW-0067">ATP-binding</keyword>
<accession>A0AC59EX33</accession>
<keyword evidence="1" id="KW-0347">Helicase</keyword>
<name>A0AC59EX33_9VIRU</name>
<evidence type="ECO:0000313" key="1">
    <source>
        <dbReference type="EMBL" id="AGM15511.1"/>
    </source>
</evidence>
<dbReference type="EMBL" id="KC662249">
    <property type="protein sequence ID" value="AGM15511.1"/>
    <property type="molecule type" value="Genomic_DNA"/>
</dbReference>
<organism evidence="1 2">
    <name type="scientific">Phaeocystis globosa virus PgV-16T</name>
    <dbReference type="NCBI Taxonomy" id="3071227"/>
    <lineage>
        <taxon>Viruses</taxon>
        <taxon>Varidnaviria</taxon>
        <taxon>Bamfordvirae</taxon>
        <taxon>Nucleocytoviricota</taxon>
        <taxon>Megaviricetes</taxon>
        <taxon>Imitervirales</taxon>
        <taxon>Mesomimiviridae</taxon>
        <taxon>Tethysvirus</taxon>
        <taxon>Tethysvirus hollandense</taxon>
    </lineage>
</organism>
<sequence>MNTNQTNTSSSQLYGDMIKKSKAEKGAVFTHTRIPDKQLNVFGGIFNIEYNERFWKLYHHNVFVDKNKEFLTEKQLTDDGPLLIDVDLRYETSVKSRQHTKEHIVDLIGLYATKLNEIYNIDADHPIDVYVMEKPNVNALEDKTKDGIHMIFTLSMHKAEQVILRKKIINDISQIWDDLPFTNTADEVFDEGVTKGFVNWQLFGCRKPGNEAYELRHHYTLAYDPEEDSWDLNENNISKINILEHLPIMSARNSEHHRFDLIDNEFLTAAIEQEKQAILSKDNKKPKINVVDTSIDLDSCDLSKIADIKQLDALLAVYLENLSDNDYEVNETHKFTMILPEAYYGEGSFSKWIRVGWALKNSSEKSFLTWLKFSSQSATFSFGNVEEYYNMWKSFDCKNPDGLTQRSIMFWAKTDNFNSYKKIRSETISYYIDLTLESLINKEKIGEYDLANVLYQMCKDQFVCIGVKSNLWYEYKKNKWHEIDSGNTLRLKISKEMHDKYMKKAQDLIEVIARMEQSGNDVDTVVANMKVRSSRLGDICVLLKTTSWKNNIMKEAKDIFYDKDFIEKMDANPYLLCFNNYVVDFSSKTYRKGRPDDYISKSTLIDYTPMSALKGTHTTDKTVTYEEIISEINDFISALFPNDELRGYMWDHLASVLIGTNDNQTFNIYTGSGANGKSKLVELMGKALGDYKATVPITLITQTRNQIGSTSPEIVQLMGVRYACMQEPSKGDKINEGIMKEITGGDPLVGRALFKDSVTFIPQFKLVVCTNVLFEIPTNDDGTWRRIRVCDFMSKFNDAPYEDEDRFPRENFPHQFAIDRQLDKKFKIWAPVLASMLVEIAFVKEGKVKDVSVVTSISDKYRNSQDYLSEFAKEKIVRKRDSKMKKTELVEEFKNWYISNYGRNNIPNGKEIVEYCDKMFGRCARGKWMHVQIIYEQEDSDNDAEEEDGDDAN</sequence>
<protein>
    <submittedName>
        <fullName evidence="1">D5 family helicase</fullName>
    </submittedName>
</protein>
<keyword evidence="2" id="KW-1185">Reference proteome</keyword>
<dbReference type="Proteomes" id="UP000204225">
    <property type="component" value="Segment"/>
</dbReference>